<dbReference type="Proteomes" id="UP000821837">
    <property type="component" value="Unassembled WGS sequence"/>
</dbReference>
<keyword evidence="2" id="KW-0223">Dioxygenase</keyword>
<evidence type="ECO:0000256" key="4">
    <source>
        <dbReference type="SAM" id="MobiDB-lite"/>
    </source>
</evidence>
<comment type="caution">
    <text evidence="7">The sequence shown here is derived from an EMBL/GenBank/DDBJ whole genome shotgun (WGS) entry which is preliminary data.</text>
</comment>
<comment type="cofactor">
    <cofactor evidence="1">
        <name>L-ascorbate</name>
        <dbReference type="ChEBI" id="CHEBI:38290"/>
    </cofactor>
</comment>
<keyword evidence="3" id="KW-0560">Oxidoreductase</keyword>
<evidence type="ECO:0000256" key="1">
    <source>
        <dbReference type="ARBA" id="ARBA00001961"/>
    </source>
</evidence>
<dbReference type="InterPro" id="IPR006620">
    <property type="entry name" value="Pro_4_hyd_alph"/>
</dbReference>
<dbReference type="GO" id="GO:0016705">
    <property type="term" value="F:oxidoreductase activity, acting on paired donors, with incorporation or reduction of molecular oxygen"/>
    <property type="evidence" value="ECO:0007669"/>
    <property type="project" value="InterPro"/>
</dbReference>
<dbReference type="PANTHER" id="PTHR14049">
    <property type="entry name" value="LEPRECAN 1"/>
    <property type="match status" value="1"/>
</dbReference>
<feature type="region of interest" description="Disordered" evidence="4">
    <location>
        <begin position="72"/>
        <end position="115"/>
    </location>
</feature>
<dbReference type="AlphaFoldDB" id="A0A9D4SP32"/>
<keyword evidence="8" id="KW-1185">Reference proteome</keyword>
<dbReference type="GO" id="GO:0032963">
    <property type="term" value="P:collagen metabolic process"/>
    <property type="evidence" value="ECO:0007669"/>
    <property type="project" value="InterPro"/>
</dbReference>
<dbReference type="Gene3D" id="2.60.120.620">
    <property type="entry name" value="q2cbj1_9rhob like domain"/>
    <property type="match status" value="1"/>
</dbReference>
<evidence type="ECO:0000313" key="8">
    <source>
        <dbReference type="Proteomes" id="UP000821837"/>
    </source>
</evidence>
<feature type="chain" id="PRO_5039401464" description="Prolyl 4-hydroxylase alpha subunit domain-containing protein" evidence="5">
    <location>
        <begin position="17"/>
        <end position="395"/>
    </location>
</feature>
<feature type="signal peptide" evidence="5">
    <location>
        <begin position="1"/>
        <end position="16"/>
    </location>
</feature>
<keyword evidence="5" id="KW-0732">Signal</keyword>
<dbReference type="SMART" id="SM00702">
    <property type="entry name" value="P4Hc"/>
    <property type="match status" value="1"/>
</dbReference>
<evidence type="ECO:0000259" key="6">
    <source>
        <dbReference type="SMART" id="SM00702"/>
    </source>
</evidence>
<dbReference type="GO" id="GO:0005506">
    <property type="term" value="F:iron ion binding"/>
    <property type="evidence" value="ECO:0007669"/>
    <property type="project" value="InterPro"/>
</dbReference>
<name>A0A9D4SP32_RHISA</name>
<dbReference type="VEuPathDB" id="VectorBase:RSAN_041406"/>
<dbReference type="InterPro" id="IPR044862">
    <property type="entry name" value="Pro_4_hyd_alph_FE2OG_OXY"/>
</dbReference>
<dbReference type="GO" id="GO:0051213">
    <property type="term" value="F:dioxygenase activity"/>
    <property type="evidence" value="ECO:0007669"/>
    <property type="project" value="UniProtKB-KW"/>
</dbReference>
<evidence type="ECO:0000256" key="5">
    <source>
        <dbReference type="SAM" id="SignalP"/>
    </source>
</evidence>
<feature type="domain" description="Prolyl 4-hydroxylase alpha subunit" evidence="6">
    <location>
        <begin position="146"/>
        <end position="352"/>
    </location>
</feature>
<evidence type="ECO:0000256" key="2">
    <source>
        <dbReference type="ARBA" id="ARBA00022964"/>
    </source>
</evidence>
<organism evidence="7 8">
    <name type="scientific">Rhipicephalus sanguineus</name>
    <name type="common">Brown dog tick</name>
    <name type="synonym">Ixodes sanguineus</name>
    <dbReference type="NCBI Taxonomy" id="34632"/>
    <lineage>
        <taxon>Eukaryota</taxon>
        <taxon>Metazoa</taxon>
        <taxon>Ecdysozoa</taxon>
        <taxon>Arthropoda</taxon>
        <taxon>Chelicerata</taxon>
        <taxon>Arachnida</taxon>
        <taxon>Acari</taxon>
        <taxon>Parasitiformes</taxon>
        <taxon>Ixodida</taxon>
        <taxon>Ixodoidea</taxon>
        <taxon>Ixodidae</taxon>
        <taxon>Rhipicephalinae</taxon>
        <taxon>Rhipicephalus</taxon>
        <taxon>Rhipicephalus</taxon>
    </lineage>
</organism>
<dbReference type="InterPro" id="IPR039575">
    <property type="entry name" value="P3H"/>
</dbReference>
<evidence type="ECO:0000313" key="7">
    <source>
        <dbReference type="EMBL" id="KAH7936211.1"/>
    </source>
</evidence>
<reference evidence="7" key="1">
    <citation type="journal article" date="2020" name="Cell">
        <title>Large-Scale Comparative Analyses of Tick Genomes Elucidate Their Genetic Diversity and Vector Capacities.</title>
        <authorList>
            <consortium name="Tick Genome and Microbiome Consortium (TIGMIC)"/>
            <person name="Jia N."/>
            <person name="Wang J."/>
            <person name="Shi W."/>
            <person name="Du L."/>
            <person name="Sun Y."/>
            <person name="Zhan W."/>
            <person name="Jiang J.F."/>
            <person name="Wang Q."/>
            <person name="Zhang B."/>
            <person name="Ji P."/>
            <person name="Bell-Sakyi L."/>
            <person name="Cui X.M."/>
            <person name="Yuan T.T."/>
            <person name="Jiang B.G."/>
            <person name="Yang W.F."/>
            <person name="Lam T.T."/>
            <person name="Chang Q.C."/>
            <person name="Ding S.J."/>
            <person name="Wang X.J."/>
            <person name="Zhu J.G."/>
            <person name="Ruan X.D."/>
            <person name="Zhao L."/>
            <person name="Wei J.T."/>
            <person name="Ye R.Z."/>
            <person name="Que T.C."/>
            <person name="Du C.H."/>
            <person name="Zhou Y.H."/>
            <person name="Cheng J.X."/>
            <person name="Dai P.F."/>
            <person name="Guo W.B."/>
            <person name="Han X.H."/>
            <person name="Huang E.J."/>
            <person name="Li L.F."/>
            <person name="Wei W."/>
            <person name="Gao Y.C."/>
            <person name="Liu J.Z."/>
            <person name="Shao H.Z."/>
            <person name="Wang X."/>
            <person name="Wang C.C."/>
            <person name="Yang T.C."/>
            <person name="Huo Q.B."/>
            <person name="Li W."/>
            <person name="Chen H.Y."/>
            <person name="Chen S.E."/>
            <person name="Zhou L.G."/>
            <person name="Ni X.B."/>
            <person name="Tian J.H."/>
            <person name="Sheng Y."/>
            <person name="Liu T."/>
            <person name="Pan Y.S."/>
            <person name="Xia L.Y."/>
            <person name="Li J."/>
            <person name="Zhao F."/>
            <person name="Cao W.C."/>
        </authorList>
    </citation>
    <scope>NUCLEOTIDE SEQUENCE</scope>
    <source>
        <strain evidence="7">Rsan-2018</strain>
    </source>
</reference>
<evidence type="ECO:0000256" key="3">
    <source>
        <dbReference type="ARBA" id="ARBA00023002"/>
    </source>
</evidence>
<reference evidence="7" key="2">
    <citation type="submission" date="2021-09" db="EMBL/GenBank/DDBJ databases">
        <authorList>
            <person name="Jia N."/>
            <person name="Wang J."/>
            <person name="Shi W."/>
            <person name="Du L."/>
            <person name="Sun Y."/>
            <person name="Zhan W."/>
            <person name="Jiang J."/>
            <person name="Wang Q."/>
            <person name="Zhang B."/>
            <person name="Ji P."/>
            <person name="Sakyi L.B."/>
            <person name="Cui X."/>
            <person name="Yuan T."/>
            <person name="Jiang B."/>
            <person name="Yang W."/>
            <person name="Lam T.T.-Y."/>
            <person name="Chang Q."/>
            <person name="Ding S."/>
            <person name="Wang X."/>
            <person name="Zhu J."/>
            <person name="Ruan X."/>
            <person name="Zhao L."/>
            <person name="Wei J."/>
            <person name="Que T."/>
            <person name="Du C."/>
            <person name="Cheng J."/>
            <person name="Dai P."/>
            <person name="Han X."/>
            <person name="Huang E."/>
            <person name="Gao Y."/>
            <person name="Liu J."/>
            <person name="Shao H."/>
            <person name="Ye R."/>
            <person name="Li L."/>
            <person name="Wei W."/>
            <person name="Wang X."/>
            <person name="Wang C."/>
            <person name="Huo Q."/>
            <person name="Li W."/>
            <person name="Guo W."/>
            <person name="Chen H."/>
            <person name="Chen S."/>
            <person name="Zhou L."/>
            <person name="Zhou L."/>
            <person name="Ni X."/>
            <person name="Tian J."/>
            <person name="Zhou Y."/>
            <person name="Sheng Y."/>
            <person name="Liu T."/>
            <person name="Pan Y."/>
            <person name="Xia L."/>
            <person name="Li J."/>
            <person name="Zhao F."/>
            <person name="Cao W."/>
        </authorList>
    </citation>
    <scope>NUCLEOTIDE SEQUENCE</scope>
    <source>
        <strain evidence="7">Rsan-2018</strain>
        <tissue evidence="7">Larvae</tissue>
    </source>
</reference>
<dbReference type="EMBL" id="JABSTV010001255">
    <property type="protein sequence ID" value="KAH7936211.1"/>
    <property type="molecule type" value="Genomic_DNA"/>
</dbReference>
<dbReference type="GO" id="GO:0031418">
    <property type="term" value="F:L-ascorbic acid binding"/>
    <property type="evidence" value="ECO:0007669"/>
    <property type="project" value="InterPro"/>
</dbReference>
<dbReference type="PANTHER" id="PTHR14049:SF9">
    <property type="entry name" value="PROCOLLAGEN-PROLINE 3-DIOXYGENASE"/>
    <property type="match status" value="1"/>
</dbReference>
<proteinExistence type="predicted"/>
<dbReference type="Pfam" id="PF13640">
    <property type="entry name" value="2OG-FeII_Oxy_3"/>
    <property type="match status" value="1"/>
</dbReference>
<protein>
    <recommendedName>
        <fullName evidence="6">Prolyl 4-hydroxylase alpha subunit domain-containing protein</fullName>
    </recommendedName>
</protein>
<gene>
    <name evidence="7" type="ORF">HPB52_020085</name>
</gene>
<accession>A0A9D4SP32</accession>
<sequence length="395" mass="44498">MLALPFVQFMAPALLSWLEYGGQRPQKLFQQPDVVRLSALNRLGAEDNPCDVRGREDKFCLRERLALRVDTDRDDDTPTNHMSQCPVEFDGTGGTNASATGRSDHVGSTRSPGLPTCPKGQLPHCDDYFVRTGARVALDEVCLNGRGRVVIDGLLNQEECDLLLKLSESAVPGDGYAKGPHPLTKNELFVGVQNRQLISRLNESMENATAARLMLLASRKARLITEAYFRLKKRLYIHFAHLQCRIAMPNSTASRSDMSHTIHSDNCDFADNATCKCPDYKEDLSWRDYSAAVYLNSDFHGGQAVFTKTPRTSIRGIVRPKCGRMVSFRSETAHGVLPVFTGRRCALLVWMTFTGREEEPTRAEFNRLLRDIDGRVRKSSEPDDRWDLLWNMRKT</sequence>